<dbReference type="AlphaFoldDB" id="A0A0C3DGA0"/>
<dbReference type="InterPro" id="IPR040976">
    <property type="entry name" value="Pkinase_fungal"/>
</dbReference>
<reference evidence="3" key="2">
    <citation type="submission" date="2015-01" db="EMBL/GenBank/DDBJ databases">
        <title>Evolutionary Origins and Diversification of the Mycorrhizal Mutualists.</title>
        <authorList>
            <consortium name="DOE Joint Genome Institute"/>
            <consortium name="Mycorrhizal Genomics Consortium"/>
            <person name="Kohler A."/>
            <person name="Kuo A."/>
            <person name="Nagy L.G."/>
            <person name="Floudas D."/>
            <person name="Copeland A."/>
            <person name="Barry K.W."/>
            <person name="Cichocki N."/>
            <person name="Veneault-Fourrey C."/>
            <person name="LaButti K."/>
            <person name="Lindquist E.A."/>
            <person name="Lipzen A."/>
            <person name="Lundell T."/>
            <person name="Morin E."/>
            <person name="Murat C."/>
            <person name="Riley R."/>
            <person name="Ohm R."/>
            <person name="Sun H."/>
            <person name="Tunlid A."/>
            <person name="Henrissat B."/>
            <person name="Grigoriev I.V."/>
            <person name="Hibbett D.S."/>
            <person name="Martin F."/>
        </authorList>
    </citation>
    <scope>NUCLEOTIDE SEQUENCE [LARGE SCALE GENOMIC DNA]</scope>
    <source>
        <strain evidence="3">Foug A</strain>
    </source>
</reference>
<accession>A0A0C3DGA0</accession>
<dbReference type="EMBL" id="KN822136">
    <property type="protein sequence ID" value="KIM55394.1"/>
    <property type="molecule type" value="Genomic_DNA"/>
</dbReference>
<dbReference type="OrthoDB" id="2627755at2759"/>
<protein>
    <recommendedName>
        <fullName evidence="1">Fungal-type protein kinase domain-containing protein</fullName>
    </recommendedName>
</protein>
<dbReference type="Proteomes" id="UP000053989">
    <property type="component" value="Unassembled WGS sequence"/>
</dbReference>
<evidence type="ECO:0000313" key="3">
    <source>
        <dbReference type="Proteomes" id="UP000053989"/>
    </source>
</evidence>
<dbReference type="HOGENOM" id="CLU_551147_0_0_1"/>
<organism evidence="2 3">
    <name type="scientific">Scleroderma citrinum Foug A</name>
    <dbReference type="NCBI Taxonomy" id="1036808"/>
    <lineage>
        <taxon>Eukaryota</taxon>
        <taxon>Fungi</taxon>
        <taxon>Dikarya</taxon>
        <taxon>Basidiomycota</taxon>
        <taxon>Agaricomycotina</taxon>
        <taxon>Agaricomycetes</taxon>
        <taxon>Agaricomycetidae</taxon>
        <taxon>Boletales</taxon>
        <taxon>Sclerodermatineae</taxon>
        <taxon>Sclerodermataceae</taxon>
        <taxon>Scleroderma</taxon>
    </lineage>
</organism>
<gene>
    <name evidence="2" type="ORF">SCLCIDRAFT_1150392</name>
</gene>
<feature type="domain" description="Fungal-type protein kinase" evidence="1">
    <location>
        <begin position="188"/>
        <end position="233"/>
    </location>
</feature>
<reference evidence="2 3" key="1">
    <citation type="submission" date="2014-04" db="EMBL/GenBank/DDBJ databases">
        <authorList>
            <consortium name="DOE Joint Genome Institute"/>
            <person name="Kuo A."/>
            <person name="Kohler A."/>
            <person name="Nagy L.G."/>
            <person name="Floudas D."/>
            <person name="Copeland A."/>
            <person name="Barry K.W."/>
            <person name="Cichocki N."/>
            <person name="Veneault-Fourrey C."/>
            <person name="LaButti K."/>
            <person name="Lindquist E.A."/>
            <person name="Lipzen A."/>
            <person name="Lundell T."/>
            <person name="Morin E."/>
            <person name="Murat C."/>
            <person name="Sun H."/>
            <person name="Tunlid A."/>
            <person name="Henrissat B."/>
            <person name="Grigoriev I.V."/>
            <person name="Hibbett D.S."/>
            <person name="Martin F."/>
            <person name="Nordberg H.P."/>
            <person name="Cantor M.N."/>
            <person name="Hua S.X."/>
        </authorList>
    </citation>
    <scope>NUCLEOTIDE SEQUENCE [LARGE SCALE GENOMIC DNA]</scope>
    <source>
        <strain evidence="2 3">Foug A</strain>
    </source>
</reference>
<sequence length="495" mass="55698">MAGGPYVEGFAPRTPVRMVTKPWATPLTQFRSARELLGIFVDVLNAHFQASSPYNITSDADGQPVKTRFQILHRDTSPMNIGMVPQIHSSFPAVPNRGDDHRGLLFDWGCAAVSPTTEPEDEVCDLSDDEARKVEWLIGESDVSKYSTSMQIPQMDEIVPNIKVAGNGDLDDEFMDILEVFLEVEEHGAGITGTRPFIAVELLKAFEDKTSQSPIHGIYHDLESFFLVLVAICVWFDAPHHPKPIYQFNAGTTTTAGLPSHHFVVRWLFVDEVDHHLTAVSRLATFSSPIMFEQDILNVLSPYFRHLKPSLRQLRQLIYGDHADTYLNGLNIRPTHEAMVNILEAAIQSLPPLLAKHRTPLEAVVRQYPPVSELGVWDESANPPDIYSLQLNCLQLPGHQFLDKSQTNEEQQHGGHVAVYPKAPFLFSRVPYVPSTQKKVKSSSQDLLYTCYTRDRKVRLEEIESRLKEGTLSAKILRAAKRRRVEKVDDGQTES</sequence>
<evidence type="ECO:0000259" key="1">
    <source>
        <dbReference type="Pfam" id="PF17667"/>
    </source>
</evidence>
<evidence type="ECO:0000313" key="2">
    <source>
        <dbReference type="EMBL" id="KIM55394.1"/>
    </source>
</evidence>
<dbReference type="Pfam" id="PF17667">
    <property type="entry name" value="Pkinase_fungal"/>
    <property type="match status" value="1"/>
</dbReference>
<keyword evidence="3" id="KW-1185">Reference proteome</keyword>
<name>A0A0C3DGA0_9AGAM</name>
<proteinExistence type="predicted"/>
<dbReference type="InParanoid" id="A0A0C3DGA0"/>
<dbReference type="STRING" id="1036808.A0A0C3DGA0"/>